<name>A0A4Q7SAJ0_9BURK</name>
<accession>A0A4Q7SAJ0</accession>
<dbReference type="AlphaFoldDB" id="A0A4Q7SAJ0"/>
<feature type="transmembrane region" description="Helical" evidence="2">
    <location>
        <begin position="35"/>
        <end position="53"/>
    </location>
</feature>
<keyword evidence="2" id="KW-0812">Transmembrane</keyword>
<dbReference type="InterPro" id="IPR000045">
    <property type="entry name" value="Prepilin_IV_endopep_pep"/>
</dbReference>
<evidence type="ECO:0000256" key="2">
    <source>
        <dbReference type="SAM" id="Phobius"/>
    </source>
</evidence>
<dbReference type="GO" id="GO:0006465">
    <property type="term" value="P:signal peptide processing"/>
    <property type="evidence" value="ECO:0007669"/>
    <property type="project" value="TreeGrafter"/>
</dbReference>
<feature type="transmembrane region" description="Helical" evidence="2">
    <location>
        <begin position="65"/>
        <end position="84"/>
    </location>
</feature>
<dbReference type="PANTHER" id="PTHR30487">
    <property type="entry name" value="TYPE 4 PREPILIN-LIKE PROTEINS LEADER PEPTIDE-PROCESSING ENZYME"/>
    <property type="match status" value="1"/>
</dbReference>
<comment type="caution">
    <text evidence="4">The sequence shown here is derived from an EMBL/GenBank/DDBJ whole genome shotgun (WGS) entry which is preliminary data.</text>
</comment>
<reference evidence="4 5" key="1">
    <citation type="journal article" date="2015" name="Stand. Genomic Sci.">
        <title>Genomic Encyclopedia of Bacterial and Archaeal Type Strains, Phase III: the genomes of soil and plant-associated and newly described type strains.</title>
        <authorList>
            <person name="Whitman W.B."/>
            <person name="Woyke T."/>
            <person name="Klenk H.P."/>
            <person name="Zhou Y."/>
            <person name="Lilburn T.G."/>
            <person name="Beck B.J."/>
            <person name="De Vos P."/>
            <person name="Vandamme P."/>
            <person name="Eisen J.A."/>
            <person name="Garrity G."/>
            <person name="Hugenholtz P."/>
            <person name="Kyrpides N.C."/>
        </authorList>
    </citation>
    <scope>NUCLEOTIDE SEQUENCE [LARGE SCALE GENOMIC DNA]</scope>
    <source>
        <strain evidence="4 5">ASC-9842</strain>
    </source>
</reference>
<protein>
    <submittedName>
        <fullName evidence="4">Prepilin peptidase CpaA</fullName>
    </submittedName>
</protein>
<feature type="domain" description="Prepilin type IV endopeptidase peptidase" evidence="3">
    <location>
        <begin position="18"/>
        <end position="120"/>
    </location>
</feature>
<sequence length="193" mass="19867">MQITERFTAFDPLTTACLLAVLGVAVVTDVRSHRIPNRLIVVAALAALGLQMFQHGMADGAWRWATGLAAGLVPLLLLYIVRAVGAGDAKLMACVGALAGAHAVPAILLGTVLAGGVLGLAVMLARRETRRTLQAVLGTLLWLPFARDAASATPAAPAPGSSGGGTQRLRTTRRLPYAVAIAAGVVLAMARVF</sequence>
<dbReference type="GO" id="GO:0005886">
    <property type="term" value="C:plasma membrane"/>
    <property type="evidence" value="ECO:0007669"/>
    <property type="project" value="TreeGrafter"/>
</dbReference>
<dbReference type="InterPro" id="IPR050882">
    <property type="entry name" value="Prepilin_peptidase/N-MTase"/>
</dbReference>
<keyword evidence="5" id="KW-1185">Reference proteome</keyword>
<feature type="transmembrane region" description="Helical" evidence="2">
    <location>
        <begin position="175"/>
        <end position="192"/>
    </location>
</feature>
<dbReference type="PANTHER" id="PTHR30487:SF0">
    <property type="entry name" value="PREPILIN LEADER PEPTIDASE_N-METHYLTRANSFERASE-RELATED"/>
    <property type="match status" value="1"/>
</dbReference>
<gene>
    <name evidence="4" type="ORF">EV147_1963</name>
</gene>
<dbReference type="Gene3D" id="1.20.120.1220">
    <property type="match status" value="1"/>
</dbReference>
<evidence type="ECO:0000313" key="5">
    <source>
        <dbReference type="Proteomes" id="UP000291078"/>
    </source>
</evidence>
<feature type="transmembrane region" description="Helical" evidence="2">
    <location>
        <begin position="104"/>
        <end position="125"/>
    </location>
</feature>
<dbReference type="EMBL" id="SGXM01000001">
    <property type="protein sequence ID" value="RZT42917.1"/>
    <property type="molecule type" value="Genomic_DNA"/>
</dbReference>
<evidence type="ECO:0000256" key="1">
    <source>
        <dbReference type="ARBA" id="ARBA00005801"/>
    </source>
</evidence>
<keyword evidence="2" id="KW-1133">Transmembrane helix</keyword>
<organism evidence="4 5">
    <name type="scientific">Cupriavidus agavae</name>
    <dbReference type="NCBI Taxonomy" id="1001822"/>
    <lineage>
        <taxon>Bacteria</taxon>
        <taxon>Pseudomonadati</taxon>
        <taxon>Pseudomonadota</taxon>
        <taxon>Betaproteobacteria</taxon>
        <taxon>Burkholderiales</taxon>
        <taxon>Burkholderiaceae</taxon>
        <taxon>Cupriavidus</taxon>
    </lineage>
</organism>
<dbReference type="GO" id="GO:0004190">
    <property type="term" value="F:aspartic-type endopeptidase activity"/>
    <property type="evidence" value="ECO:0007669"/>
    <property type="project" value="InterPro"/>
</dbReference>
<evidence type="ECO:0000313" key="4">
    <source>
        <dbReference type="EMBL" id="RZT42917.1"/>
    </source>
</evidence>
<dbReference type="RefSeq" id="WP_130390868.1">
    <property type="nucleotide sequence ID" value="NZ_SGXM01000001.1"/>
</dbReference>
<evidence type="ECO:0000259" key="3">
    <source>
        <dbReference type="Pfam" id="PF01478"/>
    </source>
</evidence>
<proteinExistence type="inferred from homology"/>
<keyword evidence="2" id="KW-0472">Membrane</keyword>
<dbReference type="Proteomes" id="UP000291078">
    <property type="component" value="Unassembled WGS sequence"/>
</dbReference>
<comment type="similarity">
    <text evidence="1">Belongs to the peptidase A24 family.</text>
</comment>
<dbReference type="Pfam" id="PF01478">
    <property type="entry name" value="Peptidase_A24"/>
    <property type="match status" value="1"/>
</dbReference>